<name>A0A081R4S2_SPHCR</name>
<feature type="region of interest" description="Disordered" evidence="1">
    <location>
        <begin position="23"/>
        <end position="72"/>
    </location>
</feature>
<feature type="region of interest" description="Disordered" evidence="1">
    <location>
        <begin position="263"/>
        <end position="285"/>
    </location>
</feature>
<feature type="region of interest" description="Disordered" evidence="1">
    <location>
        <begin position="85"/>
        <end position="201"/>
    </location>
</feature>
<dbReference type="Proteomes" id="UP000028411">
    <property type="component" value="Unassembled WGS sequence"/>
</dbReference>
<evidence type="ECO:0000313" key="2">
    <source>
        <dbReference type="EMBL" id="KEQ50195.1"/>
    </source>
</evidence>
<feature type="compositionally biased region" description="Basic residues" evidence="1">
    <location>
        <begin position="39"/>
        <end position="56"/>
    </location>
</feature>
<organism evidence="2 3">
    <name type="scientific">Sphingobium chlorophenolicum</name>
    <dbReference type="NCBI Taxonomy" id="46429"/>
    <lineage>
        <taxon>Bacteria</taxon>
        <taxon>Pseudomonadati</taxon>
        <taxon>Pseudomonadota</taxon>
        <taxon>Alphaproteobacteria</taxon>
        <taxon>Sphingomonadales</taxon>
        <taxon>Sphingomonadaceae</taxon>
        <taxon>Sphingobium</taxon>
    </lineage>
</organism>
<dbReference type="AlphaFoldDB" id="A0A081R4S2"/>
<feature type="compositionally biased region" description="Basic residues" evidence="1">
    <location>
        <begin position="97"/>
        <end position="111"/>
    </location>
</feature>
<accession>A0A081R4S2</accession>
<evidence type="ECO:0000313" key="3">
    <source>
        <dbReference type="Proteomes" id="UP000028411"/>
    </source>
</evidence>
<feature type="region of interest" description="Disordered" evidence="1">
    <location>
        <begin position="303"/>
        <end position="325"/>
    </location>
</feature>
<gene>
    <name evidence="2" type="ORF">BV95_04509</name>
</gene>
<proteinExistence type="predicted"/>
<evidence type="ECO:0000256" key="1">
    <source>
        <dbReference type="SAM" id="MobiDB-lite"/>
    </source>
</evidence>
<protein>
    <submittedName>
        <fullName evidence="2">Uncharacterized protein</fullName>
    </submittedName>
</protein>
<reference evidence="2 3" key="1">
    <citation type="submission" date="2014-02" db="EMBL/GenBank/DDBJ databases">
        <title>Whole genome sequence of Sphingobium chlorophenolicum NBRC 16172.</title>
        <authorList>
            <person name="Gan H.M."/>
            <person name="Gan H.Y."/>
            <person name="Chew T.H."/>
            <person name="Savka M.A."/>
        </authorList>
    </citation>
    <scope>NUCLEOTIDE SEQUENCE [LARGE SCALE GENOMIC DNA]</scope>
    <source>
        <strain evidence="2 3">NBRC 16172</strain>
    </source>
</reference>
<sequence>MGGDAPFDRLRAAAEHAPVDILRHRAGPGIDGQNTGLLRLHRLRRHQPRHPRRGRKADHDPAPQAAPFGDPHDLVLADATRTARHRPAFPQGPGQRLLHRRAPRNNRRRRPPQPPLRNRPAQSAAPNRRPGHAGHRQKQDHPRRQKTHRPMQVAPEQPPARPPPQRQRPVAGTRPAQVKPGHAQQDRPARHHLHQPVADRPGQRQAVQILDRPHDAAVRQTAQYPPVMGIDEPDRPADRQPPAFIGGGGPLHLAHRAAAGFLDRRDQPRRGQHRPARPHHDPVMIDGPLDLRLVEIERARHRHQRQHRQHDQPGIEMPAPHRPIE</sequence>
<comment type="caution">
    <text evidence="2">The sequence shown here is derived from an EMBL/GenBank/DDBJ whole genome shotgun (WGS) entry which is preliminary data.</text>
</comment>
<feature type="compositionally biased region" description="Pro residues" evidence="1">
    <location>
        <begin position="156"/>
        <end position="166"/>
    </location>
</feature>
<dbReference type="EMBL" id="JFHR01000113">
    <property type="protein sequence ID" value="KEQ50195.1"/>
    <property type="molecule type" value="Genomic_DNA"/>
</dbReference>